<comment type="caution">
    <text evidence="1">The sequence shown here is derived from an EMBL/GenBank/DDBJ whole genome shotgun (WGS) entry which is preliminary data.</text>
</comment>
<dbReference type="AlphaFoldDB" id="A0A3D3G1B3"/>
<sequence>MPKIPMGSFGNAMPQVERIHMPQNQSGQMISGALQNVSQVAGQYAEKQKAEQEKRDNLTASTVVSQFSLDAENMAAR</sequence>
<evidence type="ECO:0000313" key="1">
    <source>
        <dbReference type="EMBL" id="HCM31823.1"/>
    </source>
</evidence>
<protein>
    <submittedName>
        <fullName evidence="1">Uncharacterized protein</fullName>
    </submittedName>
</protein>
<gene>
    <name evidence="1" type="ORF">DIC32_10165</name>
</gene>
<reference evidence="1 2" key="1">
    <citation type="journal article" date="2018" name="Nat. Biotechnol.">
        <title>A standardized bacterial taxonomy based on genome phylogeny substantially revises the tree of life.</title>
        <authorList>
            <person name="Parks D.H."/>
            <person name="Chuvochina M."/>
            <person name="Waite D.W."/>
            <person name="Rinke C."/>
            <person name="Skarshewski A."/>
            <person name="Chaumeil P.A."/>
            <person name="Hugenholtz P."/>
        </authorList>
    </citation>
    <scope>NUCLEOTIDE SEQUENCE [LARGE SCALE GENOMIC DNA]</scope>
    <source>
        <strain evidence="1">UBA10045</strain>
    </source>
</reference>
<evidence type="ECO:0000313" key="2">
    <source>
        <dbReference type="Proteomes" id="UP000262257"/>
    </source>
</evidence>
<dbReference type="EMBL" id="DPXL01000125">
    <property type="protein sequence ID" value="HCM31823.1"/>
    <property type="molecule type" value="Genomic_DNA"/>
</dbReference>
<name>A0A3D3G1B3_ACIRA</name>
<dbReference type="Proteomes" id="UP000262257">
    <property type="component" value="Unassembled WGS sequence"/>
</dbReference>
<proteinExistence type="predicted"/>
<accession>A0A3D3G1B3</accession>
<organism evidence="1 2">
    <name type="scientific">Acinetobacter radioresistens</name>
    <dbReference type="NCBI Taxonomy" id="40216"/>
    <lineage>
        <taxon>Bacteria</taxon>
        <taxon>Pseudomonadati</taxon>
        <taxon>Pseudomonadota</taxon>
        <taxon>Gammaproteobacteria</taxon>
        <taxon>Moraxellales</taxon>
        <taxon>Moraxellaceae</taxon>
        <taxon>Acinetobacter</taxon>
    </lineage>
</organism>